<evidence type="ECO:0000256" key="5">
    <source>
        <dbReference type="PROSITE-ProRule" id="PRU10137"/>
    </source>
</evidence>
<dbReference type="InterPro" id="IPR050639">
    <property type="entry name" value="SSR_resolvase"/>
</dbReference>
<dbReference type="InterPro" id="IPR006119">
    <property type="entry name" value="Resolv_N"/>
</dbReference>
<keyword evidence="1" id="KW-0229">DNA integration</keyword>
<evidence type="ECO:0000259" key="9">
    <source>
        <dbReference type="PROSITE" id="PS51737"/>
    </source>
</evidence>
<dbReference type="EMBL" id="PDJK01000002">
    <property type="protein sequence ID" value="PFG49170.1"/>
    <property type="molecule type" value="Genomic_DNA"/>
</dbReference>
<dbReference type="Gene3D" id="3.90.1750.20">
    <property type="entry name" value="Putative Large Serine Recombinase, Chain B, Domain 2"/>
    <property type="match status" value="1"/>
</dbReference>
<gene>
    <name evidence="10" type="ORF">ATK36_4306</name>
</gene>
<evidence type="ECO:0000256" key="3">
    <source>
        <dbReference type="ARBA" id="ARBA00023172"/>
    </source>
</evidence>
<accession>A0A2A9FF89</accession>
<dbReference type="PROSITE" id="PS00397">
    <property type="entry name" value="RECOMBINASES_1"/>
    <property type="match status" value="1"/>
</dbReference>
<feature type="region of interest" description="Disordered" evidence="7">
    <location>
        <begin position="537"/>
        <end position="604"/>
    </location>
</feature>
<organism evidence="10 11">
    <name type="scientific">Amycolatopsis sulphurea</name>
    <dbReference type="NCBI Taxonomy" id="76022"/>
    <lineage>
        <taxon>Bacteria</taxon>
        <taxon>Bacillati</taxon>
        <taxon>Actinomycetota</taxon>
        <taxon>Actinomycetes</taxon>
        <taxon>Pseudonocardiales</taxon>
        <taxon>Pseudonocardiaceae</taxon>
        <taxon>Amycolatopsis</taxon>
    </lineage>
</organism>
<dbReference type="RefSeq" id="WP_245914960.1">
    <property type="nucleotide sequence ID" value="NZ_JBIAKZ010000001.1"/>
</dbReference>
<dbReference type="InterPro" id="IPR038109">
    <property type="entry name" value="DNA_bind_recomb_sf"/>
</dbReference>
<dbReference type="AlphaFoldDB" id="A0A2A9FF89"/>
<dbReference type="GO" id="GO:0003677">
    <property type="term" value="F:DNA binding"/>
    <property type="evidence" value="ECO:0007669"/>
    <property type="project" value="UniProtKB-KW"/>
</dbReference>
<evidence type="ECO:0000259" key="8">
    <source>
        <dbReference type="PROSITE" id="PS51736"/>
    </source>
</evidence>
<dbReference type="Pfam" id="PF00239">
    <property type="entry name" value="Resolvase"/>
    <property type="match status" value="1"/>
</dbReference>
<reference evidence="10 11" key="1">
    <citation type="submission" date="2017-10" db="EMBL/GenBank/DDBJ databases">
        <title>Sequencing the genomes of 1000 actinobacteria strains.</title>
        <authorList>
            <person name="Klenk H.-P."/>
        </authorList>
    </citation>
    <scope>NUCLEOTIDE SEQUENCE [LARGE SCALE GENOMIC DNA]</scope>
    <source>
        <strain evidence="10 11">DSM 46092</strain>
    </source>
</reference>
<dbReference type="SUPFAM" id="SSF53041">
    <property type="entry name" value="Resolvase-like"/>
    <property type="match status" value="1"/>
</dbReference>
<dbReference type="SMART" id="SM00857">
    <property type="entry name" value="Resolvase"/>
    <property type="match status" value="1"/>
</dbReference>
<sequence length="604" mass="68387">MNSAYFGSDDELQADVALCVQRPSSDLEPGTRAVIYLRVSSSGQVKTDYNDEGISIPAQRESCLRKARELGVTVIDEYVEPGRSGTEMTKREAFQRMLARVRSQGDVDVIIIYQLSRMARNRYDDAVVMADLRKRGVTLVSATEAIDDTPVGQLMHGILATFNEYQSRQSGANIAYKMGQKARSGGTLGRAKLGYLNYIDHSDGRVIRTIIVDPERAPMVKLAFELYATGDYSLDELADELYDRGLRTRATNRHPAKKVSINKLSQMLRDRYYLGYVDYKGEEIRGRHEVLIDDEELFDQVQEVLESRLTAKERRRVHHHYLKGSVYCGYCRRAGKTQRLAIQRTVNRHGYEYLYFFCRNKRDGICPGPHVHVYQVEEAIERHYANIRFRPEFIADVGAHIDTVINEQEVAARLLHKQIASQLRELDTKEENLIDLAADGTLPQTKVKAKLRDIGAERRRLTQRLDTARADLTDSARLIQAALKFLEAPEELYRRCNDQQRRLLNQAIFHGLYIEDDQVTDQDLHDPFGQLHALQREHVPGPRLATTTRSPRGSSKKATRSADGPSTSGVALLLRGVDAGKGSNNNPRVDLGELITTRKTRSGP</sequence>
<evidence type="ECO:0000256" key="4">
    <source>
        <dbReference type="PIRSR" id="PIRSR606118-50"/>
    </source>
</evidence>
<evidence type="ECO:0000313" key="10">
    <source>
        <dbReference type="EMBL" id="PFG49170.1"/>
    </source>
</evidence>
<evidence type="ECO:0000256" key="2">
    <source>
        <dbReference type="ARBA" id="ARBA00023125"/>
    </source>
</evidence>
<feature type="active site" description="O-(5'-phospho-DNA)-serine intermediate" evidence="4 5">
    <location>
        <position position="40"/>
    </location>
</feature>
<dbReference type="InterPro" id="IPR006118">
    <property type="entry name" value="Recombinase_CS"/>
</dbReference>
<dbReference type="Gene3D" id="3.40.50.1390">
    <property type="entry name" value="Resolvase, N-terminal catalytic domain"/>
    <property type="match status" value="1"/>
</dbReference>
<keyword evidence="3" id="KW-0233">DNA recombination</keyword>
<dbReference type="Pfam" id="PF07508">
    <property type="entry name" value="Recombinase"/>
    <property type="match status" value="1"/>
</dbReference>
<name>A0A2A9FF89_9PSEU</name>
<dbReference type="InterPro" id="IPR036162">
    <property type="entry name" value="Resolvase-like_N_sf"/>
</dbReference>
<dbReference type="GO" id="GO:0015074">
    <property type="term" value="P:DNA integration"/>
    <property type="evidence" value="ECO:0007669"/>
    <property type="project" value="UniProtKB-KW"/>
</dbReference>
<dbReference type="GO" id="GO:0000150">
    <property type="term" value="F:DNA strand exchange activity"/>
    <property type="evidence" value="ECO:0007669"/>
    <property type="project" value="InterPro"/>
</dbReference>
<dbReference type="Proteomes" id="UP000243542">
    <property type="component" value="Unassembled WGS sequence"/>
</dbReference>
<keyword evidence="6" id="KW-0175">Coiled coil</keyword>
<feature type="coiled-coil region" evidence="6">
    <location>
        <begin position="419"/>
        <end position="471"/>
    </location>
</feature>
<evidence type="ECO:0000256" key="6">
    <source>
        <dbReference type="SAM" id="Coils"/>
    </source>
</evidence>
<evidence type="ECO:0000256" key="1">
    <source>
        <dbReference type="ARBA" id="ARBA00022908"/>
    </source>
</evidence>
<protein>
    <submittedName>
        <fullName evidence="10">DNA invertase Pin-like site-specific DNA recombinase</fullName>
    </submittedName>
</protein>
<dbReference type="PROSITE" id="PS51736">
    <property type="entry name" value="RECOMBINASES_3"/>
    <property type="match status" value="1"/>
</dbReference>
<evidence type="ECO:0000256" key="7">
    <source>
        <dbReference type="SAM" id="MobiDB-lite"/>
    </source>
</evidence>
<dbReference type="InterPro" id="IPR011109">
    <property type="entry name" value="DNA_bind_recombinase_dom"/>
</dbReference>
<dbReference type="PROSITE" id="PS51737">
    <property type="entry name" value="RECOMBINASE_DNA_BIND"/>
    <property type="match status" value="1"/>
</dbReference>
<evidence type="ECO:0000313" key="11">
    <source>
        <dbReference type="Proteomes" id="UP000243542"/>
    </source>
</evidence>
<dbReference type="PANTHER" id="PTHR30461">
    <property type="entry name" value="DNA-INVERTASE FROM LAMBDOID PROPHAGE"/>
    <property type="match status" value="1"/>
</dbReference>
<dbReference type="PANTHER" id="PTHR30461:SF23">
    <property type="entry name" value="DNA RECOMBINASE-RELATED"/>
    <property type="match status" value="1"/>
</dbReference>
<feature type="domain" description="Recombinase" evidence="9">
    <location>
        <begin position="192"/>
        <end position="311"/>
    </location>
</feature>
<proteinExistence type="predicted"/>
<keyword evidence="11" id="KW-1185">Reference proteome</keyword>
<comment type="caution">
    <text evidence="10">The sequence shown here is derived from an EMBL/GenBank/DDBJ whole genome shotgun (WGS) entry which is preliminary data.</text>
</comment>
<dbReference type="CDD" id="cd00338">
    <property type="entry name" value="Ser_Recombinase"/>
    <property type="match status" value="1"/>
</dbReference>
<feature type="domain" description="Resolvase/invertase-type recombinase catalytic" evidence="8">
    <location>
        <begin position="32"/>
        <end position="185"/>
    </location>
</feature>
<keyword evidence="2" id="KW-0238">DNA-binding</keyword>